<dbReference type="PROSITE" id="PS51071">
    <property type="entry name" value="HTH_RPIR"/>
    <property type="match status" value="1"/>
</dbReference>
<dbReference type="PANTHER" id="PTHR30514">
    <property type="entry name" value="GLUCOKINASE"/>
    <property type="match status" value="1"/>
</dbReference>
<dbReference type="Gene3D" id="1.10.10.10">
    <property type="entry name" value="Winged helix-like DNA-binding domain superfamily/Winged helix DNA-binding domain"/>
    <property type="match status" value="1"/>
</dbReference>
<dbReference type="RefSeq" id="WP_071020797.1">
    <property type="nucleotide sequence ID" value="NZ_CP017755.1"/>
</dbReference>
<dbReference type="EMBL" id="CP017755">
    <property type="protein sequence ID" value="AOZ09222.1"/>
    <property type="molecule type" value="Genomic_DNA"/>
</dbReference>
<accession>A0ABM6FBV5</accession>
<organism evidence="7 8">
    <name type="scientific">Cupriavidus malaysiensis</name>
    <dbReference type="NCBI Taxonomy" id="367825"/>
    <lineage>
        <taxon>Bacteria</taxon>
        <taxon>Pseudomonadati</taxon>
        <taxon>Pseudomonadota</taxon>
        <taxon>Betaproteobacteria</taxon>
        <taxon>Burkholderiales</taxon>
        <taxon>Burkholderiaceae</taxon>
        <taxon>Cupriavidus</taxon>
    </lineage>
</organism>
<dbReference type="InterPro" id="IPR035472">
    <property type="entry name" value="RpiR-like_SIS"/>
</dbReference>
<dbReference type="SUPFAM" id="SSF53697">
    <property type="entry name" value="SIS domain"/>
    <property type="match status" value="1"/>
</dbReference>
<evidence type="ECO:0000256" key="4">
    <source>
        <dbReference type="ARBA" id="ARBA00023163"/>
    </source>
</evidence>
<reference evidence="7 8" key="1">
    <citation type="submission" date="2016-10" db="EMBL/GenBank/DDBJ databases">
        <title>Complete genome sequences of three Cupriavidus strains isolated from various Malaysian environments.</title>
        <authorList>
            <person name="Abdullah A.A.-A."/>
            <person name="Shafie N.A.H."/>
            <person name="Lau N.S."/>
        </authorList>
    </citation>
    <scope>NUCLEOTIDE SEQUENCE [LARGE SCALE GENOMIC DNA]</scope>
    <source>
        <strain evidence="7 8">USMAA1020</strain>
    </source>
</reference>
<evidence type="ECO:0000259" key="6">
    <source>
        <dbReference type="PROSITE" id="PS51464"/>
    </source>
</evidence>
<feature type="domain" description="SIS" evidence="6">
    <location>
        <begin position="124"/>
        <end position="264"/>
    </location>
</feature>
<dbReference type="SUPFAM" id="SSF46689">
    <property type="entry name" value="Homeodomain-like"/>
    <property type="match status" value="1"/>
</dbReference>
<dbReference type="Proteomes" id="UP000177515">
    <property type="component" value="Chromosome 2"/>
</dbReference>
<dbReference type="Pfam" id="PF01380">
    <property type="entry name" value="SIS"/>
    <property type="match status" value="1"/>
</dbReference>
<dbReference type="CDD" id="cd05013">
    <property type="entry name" value="SIS_RpiR"/>
    <property type="match status" value="1"/>
</dbReference>
<evidence type="ECO:0000313" key="7">
    <source>
        <dbReference type="EMBL" id="AOZ09222.1"/>
    </source>
</evidence>
<dbReference type="InterPro" id="IPR046348">
    <property type="entry name" value="SIS_dom_sf"/>
</dbReference>
<keyword evidence="4" id="KW-0804">Transcription</keyword>
<name>A0ABM6FBV5_9BURK</name>
<evidence type="ECO:0000256" key="3">
    <source>
        <dbReference type="ARBA" id="ARBA00023152"/>
    </source>
</evidence>
<dbReference type="Pfam" id="PF01418">
    <property type="entry name" value="HTH_6"/>
    <property type="match status" value="1"/>
</dbReference>
<dbReference type="InterPro" id="IPR047640">
    <property type="entry name" value="RpiR-like"/>
</dbReference>
<protein>
    <submittedName>
        <fullName evidence="7">Transcriptional regulator</fullName>
    </submittedName>
</protein>
<keyword evidence="1" id="KW-0805">Transcription regulation</keyword>
<dbReference type="Gene3D" id="3.40.50.10490">
    <property type="entry name" value="Glucose-6-phosphate isomerase like protein, domain 1"/>
    <property type="match status" value="1"/>
</dbReference>
<feature type="domain" description="HTH rpiR-type" evidence="5">
    <location>
        <begin position="5"/>
        <end position="81"/>
    </location>
</feature>
<evidence type="ECO:0000256" key="2">
    <source>
        <dbReference type="ARBA" id="ARBA00023125"/>
    </source>
</evidence>
<evidence type="ECO:0000313" key="8">
    <source>
        <dbReference type="Proteomes" id="UP000177515"/>
    </source>
</evidence>
<dbReference type="InterPro" id="IPR001347">
    <property type="entry name" value="SIS_dom"/>
</dbReference>
<dbReference type="InterPro" id="IPR036388">
    <property type="entry name" value="WH-like_DNA-bd_sf"/>
</dbReference>
<evidence type="ECO:0000256" key="1">
    <source>
        <dbReference type="ARBA" id="ARBA00023015"/>
    </source>
</evidence>
<keyword evidence="2" id="KW-0238">DNA-binding</keyword>
<dbReference type="PROSITE" id="PS51464">
    <property type="entry name" value="SIS"/>
    <property type="match status" value="1"/>
</dbReference>
<dbReference type="InterPro" id="IPR009057">
    <property type="entry name" value="Homeodomain-like_sf"/>
</dbReference>
<keyword evidence="3" id="KW-0324">Glycolysis</keyword>
<evidence type="ECO:0000259" key="5">
    <source>
        <dbReference type="PROSITE" id="PS51071"/>
    </source>
</evidence>
<gene>
    <name evidence="7" type="ORF">BKK80_25785</name>
</gene>
<sequence>MTAPFDILTRIAERGPALRLAEQKVAQVILADLGGAAAASINELARQAGVSEASVTRFAKAIGCRDVRDLKLRLAQATAVGQRFLQAPASDDAQDTLAGRIHADAVASLDASLKLLDAERIEQAARLLLGARMIYAFGMGGGSTFMADEARYRLARLGRPVASYQDALLQKMVAATLDRDDVVLAFSATGEVPEMLASCDVALEYGARLVAVTALGSPLAGRAHVLLPLRTLETDFIFKPSASRYAMMLVMDVLATQLALLQQEPNKERLRRLKYVLDAHRGPRGDGRQPLGD</sequence>
<keyword evidence="8" id="KW-1185">Reference proteome</keyword>
<dbReference type="PANTHER" id="PTHR30514:SF1">
    <property type="entry name" value="HTH-TYPE TRANSCRIPTIONAL REGULATOR HEXR-RELATED"/>
    <property type="match status" value="1"/>
</dbReference>
<dbReference type="InterPro" id="IPR000281">
    <property type="entry name" value="HTH_RpiR"/>
</dbReference>
<proteinExistence type="predicted"/>